<sequence>MVEIMSNCPTNWGLSPLETLEFMKENTLKEYELGEFRAV</sequence>
<evidence type="ECO:0008006" key="2">
    <source>
        <dbReference type="Google" id="ProtNLM"/>
    </source>
</evidence>
<proteinExistence type="predicted"/>
<dbReference type="AlphaFoldDB" id="A0A645HEY5"/>
<dbReference type="EMBL" id="VSSQ01087187">
    <property type="protein sequence ID" value="MPN34253.1"/>
    <property type="molecule type" value="Genomic_DNA"/>
</dbReference>
<comment type="caution">
    <text evidence="1">The sequence shown here is derived from an EMBL/GenBank/DDBJ whole genome shotgun (WGS) entry which is preliminary data.</text>
</comment>
<accession>A0A645HEY5</accession>
<organism evidence="1">
    <name type="scientific">bioreactor metagenome</name>
    <dbReference type="NCBI Taxonomy" id="1076179"/>
    <lineage>
        <taxon>unclassified sequences</taxon>
        <taxon>metagenomes</taxon>
        <taxon>ecological metagenomes</taxon>
    </lineage>
</organism>
<name>A0A645HEY5_9ZZZZ</name>
<gene>
    <name evidence="1" type="ORF">SDC9_181746</name>
</gene>
<evidence type="ECO:0000313" key="1">
    <source>
        <dbReference type="EMBL" id="MPN34253.1"/>
    </source>
</evidence>
<reference evidence="1" key="1">
    <citation type="submission" date="2019-08" db="EMBL/GenBank/DDBJ databases">
        <authorList>
            <person name="Kucharzyk K."/>
            <person name="Murdoch R.W."/>
            <person name="Higgins S."/>
            <person name="Loffler F."/>
        </authorList>
    </citation>
    <scope>NUCLEOTIDE SEQUENCE</scope>
</reference>
<protein>
    <recommendedName>
        <fullName evidence="2">Thiamine pyrophosphate enzyme TPP-binding domain-containing protein</fullName>
    </recommendedName>
</protein>